<gene>
    <name evidence="1" type="ORF">BC938DRAFT_482673</name>
</gene>
<protein>
    <submittedName>
        <fullName evidence="1">Uncharacterized protein</fullName>
    </submittedName>
</protein>
<name>A0A433QDH4_9FUNG</name>
<evidence type="ECO:0000313" key="2">
    <source>
        <dbReference type="Proteomes" id="UP000274822"/>
    </source>
</evidence>
<organism evidence="1 2">
    <name type="scientific">Jimgerdemannia flammicorona</name>
    <dbReference type="NCBI Taxonomy" id="994334"/>
    <lineage>
        <taxon>Eukaryota</taxon>
        <taxon>Fungi</taxon>
        <taxon>Fungi incertae sedis</taxon>
        <taxon>Mucoromycota</taxon>
        <taxon>Mucoromycotina</taxon>
        <taxon>Endogonomycetes</taxon>
        <taxon>Endogonales</taxon>
        <taxon>Endogonaceae</taxon>
        <taxon>Jimgerdemannia</taxon>
    </lineage>
</organism>
<proteinExistence type="predicted"/>
<dbReference type="EMBL" id="RBNJ01007705">
    <property type="protein sequence ID" value="RUS27828.1"/>
    <property type="molecule type" value="Genomic_DNA"/>
</dbReference>
<keyword evidence="2" id="KW-1185">Reference proteome</keyword>
<evidence type="ECO:0000313" key="1">
    <source>
        <dbReference type="EMBL" id="RUS27828.1"/>
    </source>
</evidence>
<accession>A0A433QDH4</accession>
<dbReference type="AlphaFoldDB" id="A0A433QDH4"/>
<sequence length="73" mass="8375">MVSFFPTGRDGRLNLRTFLFLAKTFNRKNNNVKPKLITFSEREWEVPIVLLRLIGPIVPSSCRVVVAGCEWVP</sequence>
<comment type="caution">
    <text evidence="1">The sequence shown here is derived from an EMBL/GenBank/DDBJ whole genome shotgun (WGS) entry which is preliminary data.</text>
</comment>
<reference evidence="1 2" key="1">
    <citation type="journal article" date="2018" name="New Phytol.">
        <title>Phylogenomics of Endogonaceae and evolution of mycorrhizas within Mucoromycota.</title>
        <authorList>
            <person name="Chang Y."/>
            <person name="Desiro A."/>
            <person name="Na H."/>
            <person name="Sandor L."/>
            <person name="Lipzen A."/>
            <person name="Clum A."/>
            <person name="Barry K."/>
            <person name="Grigoriev I.V."/>
            <person name="Martin F.M."/>
            <person name="Stajich J.E."/>
            <person name="Smith M.E."/>
            <person name="Bonito G."/>
            <person name="Spatafora J.W."/>
        </authorList>
    </citation>
    <scope>NUCLEOTIDE SEQUENCE [LARGE SCALE GENOMIC DNA]</scope>
    <source>
        <strain evidence="1 2">AD002</strain>
    </source>
</reference>
<dbReference type="Proteomes" id="UP000274822">
    <property type="component" value="Unassembled WGS sequence"/>
</dbReference>